<dbReference type="SUPFAM" id="SSF48452">
    <property type="entry name" value="TPR-like"/>
    <property type="match status" value="3"/>
</dbReference>
<feature type="region of interest" description="Disordered" evidence="8">
    <location>
        <begin position="502"/>
        <end position="542"/>
    </location>
</feature>
<keyword evidence="10" id="KW-1185">Reference proteome</keyword>
<evidence type="ECO:0000313" key="9">
    <source>
        <dbReference type="EMBL" id="PTQ39132.1"/>
    </source>
</evidence>
<comment type="subcellular location">
    <subcellularLocation>
        <location evidence="1">Chromosome</location>
    </subcellularLocation>
</comment>
<evidence type="ECO:0000256" key="3">
    <source>
        <dbReference type="ARBA" id="ARBA00022454"/>
    </source>
</evidence>
<dbReference type="InterPro" id="IPR044227">
    <property type="entry name" value="TONSOKU"/>
</dbReference>
<keyword evidence="6" id="KW-0234">DNA repair</keyword>
<evidence type="ECO:0000256" key="8">
    <source>
        <dbReference type="SAM" id="MobiDB-lite"/>
    </source>
</evidence>
<feature type="compositionally biased region" description="Basic residues" evidence="8">
    <location>
        <begin position="733"/>
        <end position="746"/>
    </location>
</feature>
<dbReference type="InterPro" id="IPR032675">
    <property type="entry name" value="LRR_dom_sf"/>
</dbReference>
<dbReference type="SUPFAM" id="SSF52047">
    <property type="entry name" value="RNI-like"/>
    <property type="match status" value="1"/>
</dbReference>
<feature type="compositionally biased region" description="Acidic residues" evidence="8">
    <location>
        <begin position="511"/>
        <end position="527"/>
    </location>
</feature>
<evidence type="ECO:0008006" key="11">
    <source>
        <dbReference type="Google" id="ProtNLM"/>
    </source>
</evidence>
<proteinExistence type="inferred from homology"/>
<evidence type="ECO:0000256" key="5">
    <source>
        <dbReference type="ARBA" id="ARBA00022853"/>
    </source>
</evidence>
<dbReference type="PROSITE" id="PS50005">
    <property type="entry name" value="TPR"/>
    <property type="match status" value="1"/>
</dbReference>
<feature type="repeat" description="TPR" evidence="7">
    <location>
        <begin position="172"/>
        <end position="205"/>
    </location>
</feature>
<evidence type="ECO:0000256" key="1">
    <source>
        <dbReference type="ARBA" id="ARBA00004286"/>
    </source>
</evidence>
<comment type="similarity">
    <text evidence="2">Belongs to the Tonsoku family.</text>
</comment>
<sequence>MGKAKKDSVLLEGMLGSYRNARNAGDQEDEAKWANNIGHMYKERGEYKLALEWFLKDYTISMKIHASDPVKLMPTCQSIGEAHLRLLDFEKALQWQRKHFHLAEEAADEPEQQRASTQLGRTYLEIFETKSTISAVQDASRYLRISLSLAQNLKACPPPKELSPSGFVKELVDAYNNLGLLRVAVDDFTAAEKYYNQGLKICDEEEVNENDDARSRLHHNLGQLYCELRQWDKAREHTDMDIAICQRIPHAQGEAKGLVNQGILHLKALEFEKARMSFKRALVIAQSLQDETQLCEDIIANLEVLSEAEDKSKQIGVLLQQQKKLRRGVESAPNVLSSRTIIKQEMKLLFDILSEAYAIKSWDVHLGMSKRLKTLAERLGDHEKLGDALDLIGISYYNLRIFSKAIKWHWKEWDVCHRINHLEGQIVAKINLGNCFDSTGDWEGALEAYLDAYKAASSKSTSAMRSQKINALENMHYCYSVRLEQFEDARRVELELQQLKNLGNNPTGIADPEDERCSETDGEGSEDDTNKPAAPNAENGCSYGSRKALLAKDKTVVSLDESEDGKISQTDCDLFWEEFDMSEALDAEKKVDTQESLSVEKEPDLEDITDDHAPLSSLFNGRKMLPLNDICSNSLRREKKEPQKQKVSTKDAGVAPKPSKEASKLTPVKALSRKQQSSRRKMLQTVLSDDEENLIPPKSAKAPCPPSIPDGGGSGYVEDSDNDSDLMEVLASTKKRSRLSIRHYPAKRVSTTSSDTDVSLIPNRRSEQTETSSLNTSPSPKEGSSLPPLVDLVSSSRLPEISMVDLTPLSEHATRVESSHVRAGEESTPSYVQCAIPSSNQGFDLDVNEQSISDRRAERSSHAVPEPSSSEACKGSECLPCGSSCHVNEAKSQHYDEIASAFHDGEKMDFSGAEFADIPVLLRYAEECSISGVLPNAMLINKLQSLKSSEDEVLASECNLTDKCARPFISALQENKTLTVLDLSHNQLGNAAVNDIQQLIKLTNQTDLGLTLDLHSNKLGAGALTQICRCPVALSRLEVLNLSENRLTDAASRHLSLILEGSPALATLSLESCGLTTRTILKLISALDSNSTLAKLCIGKNSPIDGYVLQDLLQKLSTLHSFAELDMKGLELDEVAVSGVCTLLQNSRSISILNLEATDIRNDGALLISESLKTATTRLAKLNLSGCGFHSDAAVKLCTQLMSVHSLSSLDLSCNDLGHQATVVISEALSKSCCRLKVLNLSRCKIGKRGVLSIMRSLRDNNTLLDLKMADNMEDSPAFNQGCPTAESSIVACTGLGQSYMSPETHAYSSFNIADFLVGSNCSPGLQVNILPLAEDSTKFMSHPNKEEGFSLAGAFISELPSVVKCDERLTTCVPMHTSLLDGPSGTSSGQGDENIIPPFISEGEAEQRSKMTLLEDLCKTLVPLSYSNPSRITVDLPVSRAEVSWKPMSQEVQTHDSLRISSEMDMLESASRPFDHLNQAHATLYSHAEAHCKGFCGQPPSKPVPEAFINHVEGAGFAAHSDFTSDAFCEELALFTRSAKGLRRLDLSQNNLTAGDVEQLFRAWTSSARGKSIHERHFDGGIVHFFVQEQPCQCANPPCCSAWSAA</sequence>
<dbReference type="SMART" id="SM00028">
    <property type="entry name" value="TPR"/>
    <property type="match status" value="6"/>
</dbReference>
<dbReference type="Proteomes" id="UP000244005">
    <property type="component" value="Unassembled WGS sequence"/>
</dbReference>
<dbReference type="SMART" id="SM00368">
    <property type="entry name" value="LRR_RI"/>
    <property type="match status" value="8"/>
</dbReference>
<organism evidence="9 10">
    <name type="scientific">Marchantia polymorpha</name>
    <name type="common">Common liverwort</name>
    <name type="synonym">Marchantia aquatica</name>
    <dbReference type="NCBI Taxonomy" id="3197"/>
    <lineage>
        <taxon>Eukaryota</taxon>
        <taxon>Viridiplantae</taxon>
        <taxon>Streptophyta</taxon>
        <taxon>Embryophyta</taxon>
        <taxon>Marchantiophyta</taxon>
        <taxon>Marchantiopsida</taxon>
        <taxon>Marchantiidae</taxon>
        <taxon>Marchantiales</taxon>
        <taxon>Marchantiaceae</taxon>
        <taxon>Marchantia</taxon>
    </lineage>
</organism>
<dbReference type="PANTHER" id="PTHR47684">
    <property type="entry name" value="PROTEIN TONSOKU"/>
    <property type="match status" value="1"/>
</dbReference>
<protein>
    <recommendedName>
        <fullName evidence="11">Protein TONSOKU</fullName>
    </recommendedName>
</protein>
<dbReference type="InterPro" id="IPR011990">
    <property type="entry name" value="TPR-like_helical_dom_sf"/>
</dbReference>
<feature type="compositionally biased region" description="Basic and acidic residues" evidence="8">
    <location>
        <begin position="587"/>
        <end position="602"/>
    </location>
</feature>
<evidence type="ECO:0000313" key="10">
    <source>
        <dbReference type="Proteomes" id="UP000244005"/>
    </source>
</evidence>
<evidence type="ECO:0000256" key="2">
    <source>
        <dbReference type="ARBA" id="ARBA00010999"/>
    </source>
</evidence>
<gene>
    <name evidence="9" type="ORF">MARPO_0047s0105</name>
</gene>
<dbReference type="Gramene" id="Mp6g14510.1">
    <property type="protein sequence ID" value="Mp6g14510.1.cds"/>
    <property type="gene ID" value="Mp6g14510"/>
</dbReference>
<feature type="region of interest" description="Disordered" evidence="8">
    <location>
        <begin position="853"/>
        <end position="872"/>
    </location>
</feature>
<keyword evidence="5" id="KW-0156">Chromatin regulator</keyword>
<dbReference type="OrthoDB" id="626167at2759"/>
<dbReference type="GO" id="GO:0005694">
    <property type="term" value="C:chromosome"/>
    <property type="evidence" value="ECO:0007669"/>
    <property type="project" value="UniProtKB-SubCell"/>
</dbReference>
<dbReference type="PRINTS" id="PR00019">
    <property type="entry name" value="LEURICHRPT"/>
</dbReference>
<feature type="compositionally biased region" description="Polar residues" evidence="8">
    <location>
        <begin position="769"/>
        <end position="779"/>
    </location>
</feature>
<dbReference type="GO" id="GO:0005634">
    <property type="term" value="C:nucleus"/>
    <property type="evidence" value="ECO:0000318"/>
    <property type="project" value="GO_Central"/>
</dbReference>
<dbReference type="GO" id="GO:0040029">
    <property type="term" value="P:epigenetic regulation of gene expression"/>
    <property type="evidence" value="ECO:0007669"/>
    <property type="project" value="InterPro"/>
</dbReference>
<evidence type="ECO:0000256" key="4">
    <source>
        <dbReference type="ARBA" id="ARBA00022763"/>
    </source>
</evidence>
<dbReference type="OMA" id="VKPCCRK"/>
<dbReference type="EMBL" id="KZ772719">
    <property type="protein sequence ID" value="PTQ39132.1"/>
    <property type="molecule type" value="Genomic_DNA"/>
</dbReference>
<keyword evidence="3" id="KW-0158">Chromosome</keyword>
<evidence type="ECO:0000256" key="6">
    <source>
        <dbReference type="ARBA" id="ARBA00023204"/>
    </source>
</evidence>
<dbReference type="PANTHER" id="PTHR47684:SF1">
    <property type="entry name" value="PROTEIN TONSOKU"/>
    <property type="match status" value="1"/>
</dbReference>
<dbReference type="InterPro" id="IPR001611">
    <property type="entry name" value="Leu-rich_rpt"/>
</dbReference>
<dbReference type="Gene3D" id="1.25.40.10">
    <property type="entry name" value="Tetratricopeptide repeat domain"/>
    <property type="match status" value="3"/>
</dbReference>
<dbReference type="InterPro" id="IPR019734">
    <property type="entry name" value="TPR_rpt"/>
</dbReference>
<evidence type="ECO:0000256" key="7">
    <source>
        <dbReference type="PROSITE-ProRule" id="PRU00339"/>
    </source>
</evidence>
<dbReference type="Pfam" id="PF13516">
    <property type="entry name" value="LRR_6"/>
    <property type="match status" value="2"/>
</dbReference>
<feature type="compositionally biased region" description="Basic and acidic residues" evidence="8">
    <location>
        <begin position="635"/>
        <end position="644"/>
    </location>
</feature>
<feature type="region of interest" description="Disordered" evidence="8">
    <location>
        <begin position="587"/>
        <end position="790"/>
    </location>
</feature>
<feature type="compositionally biased region" description="Low complexity" evidence="8">
    <location>
        <begin position="749"/>
        <end position="759"/>
    </location>
</feature>
<dbReference type="GO" id="GO:0009933">
    <property type="term" value="P:meristem structural organization"/>
    <property type="evidence" value="ECO:0000318"/>
    <property type="project" value="GO_Central"/>
</dbReference>
<keyword evidence="4" id="KW-0227">DNA damage</keyword>
<dbReference type="GO" id="GO:0072423">
    <property type="term" value="P:response to DNA damage checkpoint signaling"/>
    <property type="evidence" value="ECO:0007669"/>
    <property type="project" value="InterPro"/>
</dbReference>
<dbReference type="Pfam" id="PF13424">
    <property type="entry name" value="TPR_12"/>
    <property type="match status" value="1"/>
</dbReference>
<dbReference type="Gene3D" id="3.80.10.10">
    <property type="entry name" value="Ribonuclease Inhibitor"/>
    <property type="match status" value="1"/>
</dbReference>
<keyword evidence="7" id="KW-0802">TPR repeat</keyword>
<accession>A0A2R6WZ49</accession>
<dbReference type="GO" id="GO:0006281">
    <property type="term" value="P:DNA repair"/>
    <property type="evidence" value="ECO:0007669"/>
    <property type="project" value="UniProtKB-KW"/>
</dbReference>
<reference evidence="10" key="1">
    <citation type="journal article" date="2017" name="Cell">
        <title>Insights into land plant evolution garnered from the Marchantia polymorpha genome.</title>
        <authorList>
            <person name="Bowman J.L."/>
            <person name="Kohchi T."/>
            <person name="Yamato K.T."/>
            <person name="Jenkins J."/>
            <person name="Shu S."/>
            <person name="Ishizaki K."/>
            <person name="Yamaoka S."/>
            <person name="Nishihama R."/>
            <person name="Nakamura Y."/>
            <person name="Berger F."/>
            <person name="Adam C."/>
            <person name="Aki S.S."/>
            <person name="Althoff F."/>
            <person name="Araki T."/>
            <person name="Arteaga-Vazquez M.A."/>
            <person name="Balasubrmanian S."/>
            <person name="Barry K."/>
            <person name="Bauer D."/>
            <person name="Boehm C.R."/>
            <person name="Briginshaw L."/>
            <person name="Caballero-Perez J."/>
            <person name="Catarino B."/>
            <person name="Chen F."/>
            <person name="Chiyoda S."/>
            <person name="Chovatia M."/>
            <person name="Davies K.M."/>
            <person name="Delmans M."/>
            <person name="Demura T."/>
            <person name="Dierschke T."/>
            <person name="Dolan L."/>
            <person name="Dorantes-Acosta A.E."/>
            <person name="Eklund D.M."/>
            <person name="Florent S.N."/>
            <person name="Flores-Sandoval E."/>
            <person name="Fujiyama A."/>
            <person name="Fukuzawa H."/>
            <person name="Galik B."/>
            <person name="Grimanelli D."/>
            <person name="Grimwood J."/>
            <person name="Grossniklaus U."/>
            <person name="Hamada T."/>
            <person name="Haseloff J."/>
            <person name="Hetherington A.J."/>
            <person name="Higo A."/>
            <person name="Hirakawa Y."/>
            <person name="Hundley H.N."/>
            <person name="Ikeda Y."/>
            <person name="Inoue K."/>
            <person name="Inoue S.I."/>
            <person name="Ishida S."/>
            <person name="Jia Q."/>
            <person name="Kakita M."/>
            <person name="Kanazawa T."/>
            <person name="Kawai Y."/>
            <person name="Kawashima T."/>
            <person name="Kennedy M."/>
            <person name="Kinose K."/>
            <person name="Kinoshita T."/>
            <person name="Kohara Y."/>
            <person name="Koide E."/>
            <person name="Komatsu K."/>
            <person name="Kopischke S."/>
            <person name="Kubo M."/>
            <person name="Kyozuka J."/>
            <person name="Lagercrantz U."/>
            <person name="Lin S.S."/>
            <person name="Lindquist E."/>
            <person name="Lipzen A.M."/>
            <person name="Lu C.W."/>
            <person name="De Luna E."/>
            <person name="Martienssen R.A."/>
            <person name="Minamino N."/>
            <person name="Mizutani M."/>
            <person name="Mizutani M."/>
            <person name="Mochizuki N."/>
            <person name="Monte I."/>
            <person name="Mosher R."/>
            <person name="Nagasaki H."/>
            <person name="Nakagami H."/>
            <person name="Naramoto S."/>
            <person name="Nishitani K."/>
            <person name="Ohtani M."/>
            <person name="Okamoto T."/>
            <person name="Okumura M."/>
            <person name="Phillips J."/>
            <person name="Pollak B."/>
            <person name="Reinders A."/>
            <person name="Rovekamp M."/>
            <person name="Sano R."/>
            <person name="Sawa S."/>
            <person name="Schmid M.W."/>
            <person name="Shirakawa M."/>
            <person name="Solano R."/>
            <person name="Spunde A."/>
            <person name="Suetsugu N."/>
            <person name="Sugano S."/>
            <person name="Sugiyama A."/>
            <person name="Sun R."/>
            <person name="Suzuki Y."/>
            <person name="Takenaka M."/>
            <person name="Takezawa D."/>
            <person name="Tomogane H."/>
            <person name="Tsuzuki M."/>
            <person name="Ueda T."/>
            <person name="Umeda M."/>
            <person name="Ward J.M."/>
            <person name="Watanabe Y."/>
            <person name="Yazaki K."/>
            <person name="Yokoyama R."/>
            <person name="Yoshitake Y."/>
            <person name="Yotsui I."/>
            <person name="Zachgo S."/>
            <person name="Schmutz J."/>
        </authorList>
    </citation>
    <scope>NUCLEOTIDE SEQUENCE [LARGE SCALE GENOMIC DNA]</scope>
    <source>
        <strain evidence="10">Tak-1</strain>
    </source>
</reference>
<name>A0A2R6WZ49_MARPO</name>